<dbReference type="GO" id="GO:0006139">
    <property type="term" value="P:nucleobase-containing compound metabolic process"/>
    <property type="evidence" value="ECO:0007669"/>
    <property type="project" value="InterPro"/>
</dbReference>
<dbReference type="HOGENOM" id="CLU_567260_0_0_3"/>
<dbReference type="EMBL" id="CP000806">
    <property type="protein sequence ID" value="ACB50950.1"/>
    <property type="molecule type" value="Genomic_DNA"/>
</dbReference>
<keyword evidence="2" id="KW-0347">Helicase</keyword>
<dbReference type="GO" id="GO:0004386">
    <property type="term" value="F:helicase activity"/>
    <property type="evidence" value="ECO:0007669"/>
    <property type="project" value="UniProtKB-KW"/>
</dbReference>
<dbReference type="GO" id="GO:0003676">
    <property type="term" value="F:nucleic acid binding"/>
    <property type="evidence" value="ECO:0007669"/>
    <property type="project" value="InterPro"/>
</dbReference>
<dbReference type="InterPro" id="IPR006555">
    <property type="entry name" value="ATP-dep_Helicase_C"/>
</dbReference>
<evidence type="ECO:0000313" key="3">
    <source>
        <dbReference type="Proteomes" id="UP000001203"/>
    </source>
</evidence>
<sequence>MLSILVKSLPMTLLEAEVHLSLREFLRDQGEPLWDHHLTMARLVSRALRLNRSALIQTGSTFSRYGLSYLMPCLLSDRPILLVVPLNIQKQLIEQDIPYLQQWLNTKKTIINQDQTVDFETFQGLLIVSPDVWLGDRLENKGQFPDDIVTLIDQADYLEEWTKDYLTMTLASDDWQQLQQQYPAYGNLIQEVRFFLKKSIFSHPNSPYQCCLLDQEEKESLSHLCATLNKNPLLNRFAQSLDNQNQLLWASVDREKNTFFIHVSPLDISSILSPYLNHSTIVLMGGFLDSQKAAPTYKKTIGLAQDILCLKFHPHRQNELINLYIRERLPMPNTPEFQRILIEEVRKLVFGGYESLKPITIIVDDVPSKAQVATFLAAEFGSQVKVEKADIDDNSILISGWKFWHNHQGKLPIPKLFIIATLPIPSLENPLVAAQVNYYKKQHKDWFRFYLLPTALKEIQRAVMPLRESQGIVALLDNRVNYRSYGNRILTALEPYAKIDYIDSNWLNG</sequence>
<dbReference type="eggNOG" id="COG1199">
    <property type="taxonomic scope" value="Bacteria"/>
</dbReference>
<dbReference type="GO" id="GO:0005524">
    <property type="term" value="F:ATP binding"/>
    <property type="evidence" value="ECO:0007669"/>
    <property type="project" value="InterPro"/>
</dbReference>
<dbReference type="Pfam" id="PF13307">
    <property type="entry name" value="Helicase_C_2"/>
    <property type="match status" value="1"/>
</dbReference>
<name>B1WXW3_CROS5</name>
<evidence type="ECO:0000313" key="2">
    <source>
        <dbReference type="EMBL" id="ACB50950.1"/>
    </source>
</evidence>
<proteinExistence type="predicted"/>
<gene>
    <name evidence="2" type="ordered locus">cce_1600</name>
</gene>
<keyword evidence="2" id="KW-0378">Hydrolase</keyword>
<organism evidence="2 3">
    <name type="scientific">Crocosphaera subtropica (strain ATCC 51142 / BH68)</name>
    <name type="common">Cyanothece sp. (strain ATCC 51142)</name>
    <dbReference type="NCBI Taxonomy" id="43989"/>
    <lineage>
        <taxon>Bacteria</taxon>
        <taxon>Bacillati</taxon>
        <taxon>Cyanobacteriota</taxon>
        <taxon>Cyanophyceae</taxon>
        <taxon>Oscillatoriophycideae</taxon>
        <taxon>Chroococcales</taxon>
        <taxon>Aphanothecaceae</taxon>
        <taxon>Crocosphaera</taxon>
        <taxon>Crocosphaera subtropica</taxon>
    </lineage>
</organism>
<dbReference type="AlphaFoldDB" id="B1WXW3"/>
<dbReference type="GO" id="GO:0016818">
    <property type="term" value="F:hydrolase activity, acting on acid anhydrides, in phosphorus-containing anhydrides"/>
    <property type="evidence" value="ECO:0007669"/>
    <property type="project" value="InterPro"/>
</dbReference>
<feature type="domain" description="ATP-dependent helicase C-terminal" evidence="1">
    <location>
        <begin position="415"/>
        <end position="495"/>
    </location>
</feature>
<accession>B1WXW3</accession>
<keyword evidence="3" id="KW-1185">Reference proteome</keyword>
<reference evidence="2 3" key="1">
    <citation type="journal article" date="2008" name="Proc. Natl. Acad. Sci. U.S.A.">
        <title>The genome of Cyanothece 51142, a unicellular diazotrophic cyanobacterium important in the marine nitrogen cycle.</title>
        <authorList>
            <person name="Welsh E.A."/>
            <person name="Liberton M."/>
            <person name="Stoeckel J."/>
            <person name="Loh T."/>
            <person name="Elvitigala T."/>
            <person name="Wang C."/>
            <person name="Wollam A."/>
            <person name="Fulton R.S."/>
            <person name="Clifton S.W."/>
            <person name="Jacobs J.M."/>
            <person name="Aurora R."/>
            <person name="Ghosh B.K."/>
            <person name="Sherman L.A."/>
            <person name="Smith R.D."/>
            <person name="Wilson R.K."/>
            <person name="Pakrasi H.B."/>
        </authorList>
    </citation>
    <scope>NUCLEOTIDE SEQUENCE [LARGE SCALE GENOMIC DNA]</scope>
    <source>
        <strain evidence="3">ATCC 51142 / BH68</strain>
    </source>
</reference>
<dbReference type="STRING" id="43989.cce_1600"/>
<keyword evidence="2" id="KW-0547">Nucleotide-binding</keyword>
<evidence type="ECO:0000259" key="1">
    <source>
        <dbReference type="Pfam" id="PF13307"/>
    </source>
</evidence>
<protein>
    <submittedName>
        <fullName evidence="2">Rad3-related DNA helicase</fullName>
    </submittedName>
</protein>
<dbReference type="Proteomes" id="UP000001203">
    <property type="component" value="Chromosome circular"/>
</dbReference>
<keyword evidence="2" id="KW-0067">ATP-binding</keyword>
<dbReference type="KEGG" id="cyt:cce_1600"/>